<dbReference type="Pfam" id="PF00589">
    <property type="entry name" value="Phage_integrase"/>
    <property type="match status" value="1"/>
</dbReference>
<dbReference type="AlphaFoldDB" id="A0A939KB68"/>
<dbReference type="InterPro" id="IPR010998">
    <property type="entry name" value="Integrase_recombinase_N"/>
</dbReference>
<keyword evidence="1" id="KW-0159">Chromosome partition</keyword>
<proteinExistence type="predicted"/>
<feature type="compositionally biased region" description="Basic and acidic residues" evidence="5">
    <location>
        <begin position="1"/>
        <end position="14"/>
    </location>
</feature>
<evidence type="ECO:0000256" key="4">
    <source>
        <dbReference type="ARBA" id="ARBA00023172"/>
    </source>
</evidence>
<dbReference type="Proteomes" id="UP000664731">
    <property type="component" value="Unassembled WGS sequence"/>
</dbReference>
<keyword evidence="2" id="KW-0229">DNA integration</keyword>
<gene>
    <name evidence="7" type="ORF">J1777_04840</name>
</gene>
<dbReference type="CDD" id="cd00799">
    <property type="entry name" value="INT_Cre_C"/>
    <property type="match status" value="1"/>
</dbReference>
<dbReference type="InterPro" id="IPR002104">
    <property type="entry name" value="Integrase_catalytic"/>
</dbReference>
<protein>
    <submittedName>
        <fullName evidence="7">Tyrosine-type recombinase/integrase</fullName>
    </submittedName>
</protein>
<dbReference type="GO" id="GO:0003677">
    <property type="term" value="F:DNA binding"/>
    <property type="evidence" value="ECO:0007669"/>
    <property type="project" value="UniProtKB-KW"/>
</dbReference>
<evidence type="ECO:0000256" key="3">
    <source>
        <dbReference type="ARBA" id="ARBA00023125"/>
    </source>
</evidence>
<dbReference type="PANTHER" id="PTHR30349:SF81">
    <property type="entry name" value="TYROSINE RECOMBINASE XERC"/>
    <property type="match status" value="1"/>
</dbReference>
<dbReference type="SUPFAM" id="SSF56349">
    <property type="entry name" value="DNA breaking-rejoining enzymes"/>
    <property type="match status" value="1"/>
</dbReference>
<keyword evidence="3" id="KW-0238">DNA-binding</keyword>
<dbReference type="Gene3D" id="1.10.150.130">
    <property type="match status" value="1"/>
</dbReference>
<feature type="region of interest" description="Disordered" evidence="5">
    <location>
        <begin position="1"/>
        <end position="28"/>
    </location>
</feature>
<name>A0A939KB68_9BURK</name>
<evidence type="ECO:0000256" key="5">
    <source>
        <dbReference type="SAM" id="MobiDB-lite"/>
    </source>
</evidence>
<dbReference type="GO" id="GO:0006310">
    <property type="term" value="P:DNA recombination"/>
    <property type="evidence" value="ECO:0007669"/>
    <property type="project" value="UniProtKB-KW"/>
</dbReference>
<evidence type="ECO:0000313" key="7">
    <source>
        <dbReference type="EMBL" id="MBO1249167.1"/>
    </source>
</evidence>
<accession>A0A939KB68</accession>
<dbReference type="GO" id="GO:0007059">
    <property type="term" value="P:chromosome segregation"/>
    <property type="evidence" value="ECO:0007669"/>
    <property type="project" value="UniProtKB-KW"/>
</dbReference>
<dbReference type="Gene3D" id="1.10.443.10">
    <property type="entry name" value="Intergrase catalytic core"/>
    <property type="match status" value="1"/>
</dbReference>
<dbReference type="RefSeq" id="WP_207574711.1">
    <property type="nucleotide sequence ID" value="NZ_JAFNME010000007.1"/>
</dbReference>
<dbReference type="InterPro" id="IPR050090">
    <property type="entry name" value="Tyrosine_recombinase_XerCD"/>
</dbReference>
<dbReference type="InterPro" id="IPR011010">
    <property type="entry name" value="DNA_brk_join_enz"/>
</dbReference>
<dbReference type="SUPFAM" id="SSF47823">
    <property type="entry name" value="lambda integrase-like, N-terminal domain"/>
    <property type="match status" value="1"/>
</dbReference>
<dbReference type="GO" id="GO:0015074">
    <property type="term" value="P:DNA integration"/>
    <property type="evidence" value="ECO:0007669"/>
    <property type="project" value="UniProtKB-KW"/>
</dbReference>
<evidence type="ECO:0000259" key="6">
    <source>
        <dbReference type="PROSITE" id="PS51898"/>
    </source>
</evidence>
<evidence type="ECO:0000256" key="2">
    <source>
        <dbReference type="ARBA" id="ARBA00022908"/>
    </source>
</evidence>
<evidence type="ECO:0000256" key="1">
    <source>
        <dbReference type="ARBA" id="ARBA00022829"/>
    </source>
</evidence>
<dbReference type="PROSITE" id="PS51898">
    <property type="entry name" value="TYR_RECOMBINASE"/>
    <property type="match status" value="1"/>
</dbReference>
<sequence length="405" mass="43624">MQKKHYSSENDKNKPISGHSPGASHAKTPLAQPERLGAAFESAAPTARAPSALSSLSQATLLALQDLLRQGEAENTLRSYASAMRYWAGWMQLRLGQTIALPLSMEVVLQFIADHAPRQTSTGVRGELPPEVDAALVQSGCKAKLGPLAHTTLVHRLAVLSKAHQSRNLPNPCQDPRVREVLSRARKTYARQGGRVQKKAALTKDVLQQLLATCDDSLVGLRDRALLLFAWSSGGRRRSEVAQADMRFLRRLAPGQFVYELLVSKTNQTGRATPDSNKPVLGAAGAALEAWLAASAITEGAIFRRIRKGGHLDTSAKAAAGLSPAAVRLIVQERCRLAGVEGDFSAHSLRSGFVTEAGRRNIPLAQTMALTGHQSVPTVLGYFRAEAAIHNPAAYLMEEEESGKD</sequence>
<organism evidence="7 8">
    <name type="scientific">Comamonas denitrificans</name>
    <dbReference type="NCBI Taxonomy" id="117506"/>
    <lineage>
        <taxon>Bacteria</taxon>
        <taxon>Pseudomonadati</taxon>
        <taxon>Pseudomonadota</taxon>
        <taxon>Betaproteobacteria</taxon>
        <taxon>Burkholderiales</taxon>
        <taxon>Comamonadaceae</taxon>
        <taxon>Comamonas</taxon>
    </lineage>
</organism>
<feature type="domain" description="Tyr recombinase" evidence="6">
    <location>
        <begin position="197"/>
        <end position="396"/>
    </location>
</feature>
<reference evidence="7" key="1">
    <citation type="submission" date="2021-03" db="EMBL/GenBank/DDBJ databases">
        <title>Comamonas denitrificans.</title>
        <authorList>
            <person name="Finster K."/>
        </authorList>
    </citation>
    <scope>NUCLEOTIDE SEQUENCE</scope>
    <source>
        <strain evidence="7">MM2021_4</strain>
    </source>
</reference>
<dbReference type="EMBL" id="JAFNME010000007">
    <property type="protein sequence ID" value="MBO1249167.1"/>
    <property type="molecule type" value="Genomic_DNA"/>
</dbReference>
<dbReference type="InterPro" id="IPR013762">
    <property type="entry name" value="Integrase-like_cat_sf"/>
</dbReference>
<keyword evidence="8" id="KW-1185">Reference proteome</keyword>
<dbReference type="PANTHER" id="PTHR30349">
    <property type="entry name" value="PHAGE INTEGRASE-RELATED"/>
    <property type="match status" value="1"/>
</dbReference>
<evidence type="ECO:0000313" key="8">
    <source>
        <dbReference type="Proteomes" id="UP000664731"/>
    </source>
</evidence>
<keyword evidence="4" id="KW-0233">DNA recombination</keyword>
<comment type="caution">
    <text evidence="7">The sequence shown here is derived from an EMBL/GenBank/DDBJ whole genome shotgun (WGS) entry which is preliminary data.</text>
</comment>